<reference evidence="2 3" key="1">
    <citation type="submission" date="2016-07" db="EMBL/GenBank/DDBJ databases">
        <title>Pervasive Adenine N6-methylation of Active Genes in Fungi.</title>
        <authorList>
            <consortium name="DOE Joint Genome Institute"/>
            <person name="Mondo S.J."/>
            <person name="Dannebaum R.O."/>
            <person name="Kuo R.C."/>
            <person name="Labutti K."/>
            <person name="Haridas S."/>
            <person name="Kuo A."/>
            <person name="Salamov A."/>
            <person name="Ahrendt S.R."/>
            <person name="Lipzen A."/>
            <person name="Sullivan W."/>
            <person name="Andreopoulos W.B."/>
            <person name="Clum A."/>
            <person name="Lindquist E."/>
            <person name="Daum C."/>
            <person name="Ramamoorthy G.K."/>
            <person name="Gryganskyi A."/>
            <person name="Culley D."/>
            <person name="Magnuson J.K."/>
            <person name="James T.Y."/>
            <person name="O'Malley M.A."/>
            <person name="Stajich J.E."/>
            <person name="Spatafora J.W."/>
            <person name="Visel A."/>
            <person name="Grigoriev I.V."/>
        </authorList>
    </citation>
    <scope>NUCLEOTIDE SEQUENCE [LARGE SCALE GENOMIC DNA]</scope>
    <source>
        <strain evidence="2 3">CBS 115471</strain>
    </source>
</reference>
<dbReference type="AlphaFoldDB" id="A0A1Y1ZZT4"/>
<evidence type="ECO:0000313" key="3">
    <source>
        <dbReference type="Proteomes" id="UP000193144"/>
    </source>
</evidence>
<dbReference type="EMBL" id="MCFA01000024">
    <property type="protein sequence ID" value="ORY15567.1"/>
    <property type="molecule type" value="Genomic_DNA"/>
</dbReference>
<gene>
    <name evidence="2" type="ORF">BCR34DRAFT_170283</name>
</gene>
<organism evidence="2 3">
    <name type="scientific">Clohesyomyces aquaticus</name>
    <dbReference type="NCBI Taxonomy" id="1231657"/>
    <lineage>
        <taxon>Eukaryota</taxon>
        <taxon>Fungi</taxon>
        <taxon>Dikarya</taxon>
        <taxon>Ascomycota</taxon>
        <taxon>Pezizomycotina</taxon>
        <taxon>Dothideomycetes</taxon>
        <taxon>Pleosporomycetidae</taxon>
        <taxon>Pleosporales</taxon>
        <taxon>Lindgomycetaceae</taxon>
        <taxon>Clohesyomyces</taxon>
    </lineage>
</organism>
<comment type="caution">
    <text evidence="2">The sequence shown here is derived from an EMBL/GenBank/DDBJ whole genome shotgun (WGS) entry which is preliminary data.</text>
</comment>
<evidence type="ECO:0000256" key="1">
    <source>
        <dbReference type="SAM" id="MobiDB-lite"/>
    </source>
</evidence>
<dbReference type="Proteomes" id="UP000193144">
    <property type="component" value="Unassembled WGS sequence"/>
</dbReference>
<sequence length="176" mass="19285">MRLPLCCLRSSALRIGCLAHGGLWTRNPQTSPRCAPHEAEMAREGEGAAEAPMTVHFAAQNPPPHSGLGGCSTEISLVWRSPFGNRCEGASHPRIPRILPDVGLPKRGIESARRLTASKSAHPRQRRQYICRQRATRRRERRPDASDSTRALAESQHQAATLSVRSLEHAGFIASS</sequence>
<feature type="region of interest" description="Disordered" evidence="1">
    <location>
        <begin position="133"/>
        <end position="160"/>
    </location>
</feature>
<evidence type="ECO:0000313" key="2">
    <source>
        <dbReference type="EMBL" id="ORY15567.1"/>
    </source>
</evidence>
<keyword evidence="3" id="KW-1185">Reference proteome</keyword>
<accession>A0A1Y1ZZT4</accession>
<name>A0A1Y1ZZT4_9PLEO</name>
<proteinExistence type="predicted"/>
<protein>
    <submittedName>
        <fullName evidence="2">Uncharacterized protein</fullName>
    </submittedName>
</protein>